<dbReference type="PROSITE" id="PS50995">
    <property type="entry name" value="HTH_MARR_2"/>
    <property type="match status" value="1"/>
</dbReference>
<dbReference type="EMBL" id="JAUSVK010000001">
    <property type="protein sequence ID" value="MDQ0394861.1"/>
    <property type="molecule type" value="Genomic_DNA"/>
</dbReference>
<organism evidence="5 6">
    <name type="scientific">Labrys monachus</name>
    <dbReference type="NCBI Taxonomy" id="217067"/>
    <lineage>
        <taxon>Bacteria</taxon>
        <taxon>Pseudomonadati</taxon>
        <taxon>Pseudomonadota</taxon>
        <taxon>Alphaproteobacteria</taxon>
        <taxon>Hyphomicrobiales</taxon>
        <taxon>Xanthobacteraceae</taxon>
        <taxon>Labrys</taxon>
    </lineage>
</organism>
<evidence type="ECO:0000256" key="2">
    <source>
        <dbReference type="ARBA" id="ARBA00023125"/>
    </source>
</evidence>
<dbReference type="PRINTS" id="PR00598">
    <property type="entry name" value="HTHMARR"/>
</dbReference>
<feature type="domain" description="HTH marR-type" evidence="4">
    <location>
        <begin position="1"/>
        <end position="141"/>
    </location>
</feature>
<evidence type="ECO:0000256" key="1">
    <source>
        <dbReference type="ARBA" id="ARBA00023015"/>
    </source>
</evidence>
<gene>
    <name evidence="5" type="ORF">J3R73_004653</name>
</gene>
<keyword evidence="3" id="KW-0804">Transcription</keyword>
<comment type="caution">
    <text evidence="5">The sequence shown here is derived from an EMBL/GenBank/DDBJ whole genome shotgun (WGS) entry which is preliminary data.</text>
</comment>
<keyword evidence="1" id="KW-0805">Transcription regulation</keyword>
<dbReference type="PANTHER" id="PTHR33164:SF64">
    <property type="entry name" value="TRANSCRIPTIONAL REGULATOR SLYA"/>
    <property type="match status" value="1"/>
</dbReference>
<proteinExistence type="predicted"/>
<reference evidence="5 6" key="1">
    <citation type="submission" date="2023-07" db="EMBL/GenBank/DDBJ databases">
        <title>Genomic Encyclopedia of Type Strains, Phase IV (KMG-IV): sequencing the most valuable type-strain genomes for metagenomic binning, comparative biology and taxonomic classification.</title>
        <authorList>
            <person name="Goeker M."/>
        </authorList>
    </citation>
    <scope>NUCLEOTIDE SEQUENCE [LARGE SCALE GENOMIC DNA]</scope>
    <source>
        <strain evidence="5 6">DSM 5896</strain>
    </source>
</reference>
<dbReference type="InterPro" id="IPR036388">
    <property type="entry name" value="WH-like_DNA-bd_sf"/>
</dbReference>
<accession>A0ABU0FK48</accession>
<dbReference type="Proteomes" id="UP001237448">
    <property type="component" value="Unassembled WGS sequence"/>
</dbReference>
<dbReference type="SMART" id="SM00347">
    <property type="entry name" value="HTH_MARR"/>
    <property type="match status" value="1"/>
</dbReference>
<name>A0ABU0FK48_9HYPH</name>
<dbReference type="PANTHER" id="PTHR33164">
    <property type="entry name" value="TRANSCRIPTIONAL REGULATOR, MARR FAMILY"/>
    <property type="match status" value="1"/>
</dbReference>
<dbReference type="Gene3D" id="1.10.10.10">
    <property type="entry name" value="Winged helix-like DNA-binding domain superfamily/Winged helix DNA-binding domain"/>
    <property type="match status" value="1"/>
</dbReference>
<dbReference type="RefSeq" id="WP_307432709.1">
    <property type="nucleotide sequence ID" value="NZ_JAUSVK010000001.1"/>
</dbReference>
<evidence type="ECO:0000256" key="3">
    <source>
        <dbReference type="ARBA" id="ARBA00023163"/>
    </source>
</evidence>
<sequence length="157" mass="17261">MNDLDILRRTVTTTTNQIGRHWRRLAHDIVVAHGVSDAAALPLITMSRLGDGVRQGALAEAVGLEGPSLVRVLDQLCADGLVERREDPLDRRARMLFLTREGRRVTTLIEQELIRLRAQVLGGVSREDLEATLRVFQVIEEAAARAEAPSVPVGAEP</sequence>
<dbReference type="InterPro" id="IPR000835">
    <property type="entry name" value="HTH_MarR-typ"/>
</dbReference>
<dbReference type="InterPro" id="IPR036390">
    <property type="entry name" value="WH_DNA-bd_sf"/>
</dbReference>
<dbReference type="SUPFAM" id="SSF46785">
    <property type="entry name" value="Winged helix' DNA-binding domain"/>
    <property type="match status" value="1"/>
</dbReference>
<dbReference type="Pfam" id="PF12802">
    <property type="entry name" value="MarR_2"/>
    <property type="match status" value="1"/>
</dbReference>
<dbReference type="InterPro" id="IPR039422">
    <property type="entry name" value="MarR/SlyA-like"/>
</dbReference>
<evidence type="ECO:0000259" key="4">
    <source>
        <dbReference type="PROSITE" id="PS50995"/>
    </source>
</evidence>
<evidence type="ECO:0000313" key="6">
    <source>
        <dbReference type="Proteomes" id="UP001237448"/>
    </source>
</evidence>
<keyword evidence="2" id="KW-0238">DNA-binding</keyword>
<evidence type="ECO:0000313" key="5">
    <source>
        <dbReference type="EMBL" id="MDQ0394861.1"/>
    </source>
</evidence>
<protein>
    <submittedName>
        <fullName evidence="5">MarR family transcriptional regulator for hemolysin</fullName>
    </submittedName>
</protein>
<keyword evidence="6" id="KW-1185">Reference proteome</keyword>